<dbReference type="EMBL" id="KV429121">
    <property type="protein sequence ID" value="KZT64681.1"/>
    <property type="molecule type" value="Genomic_DNA"/>
</dbReference>
<accession>A0A165LP99</accession>
<keyword evidence="1" id="KW-0472">Membrane</keyword>
<dbReference type="AlphaFoldDB" id="A0A165LP99"/>
<dbReference type="OrthoDB" id="2733914at2759"/>
<name>A0A165LP99_9APHY</name>
<sequence length="88" mass="9752">MMMSSFTKGLGCLFVGVTGSVALFGITVAQVFYYLWNYREDRCYLKAFVLTVCLLDVASTIFNADVPTLTVSRIRGMIDQPLSSSGFF</sequence>
<organism evidence="2 3">
    <name type="scientific">Daedalea quercina L-15889</name>
    <dbReference type="NCBI Taxonomy" id="1314783"/>
    <lineage>
        <taxon>Eukaryota</taxon>
        <taxon>Fungi</taxon>
        <taxon>Dikarya</taxon>
        <taxon>Basidiomycota</taxon>
        <taxon>Agaricomycotina</taxon>
        <taxon>Agaricomycetes</taxon>
        <taxon>Polyporales</taxon>
        <taxon>Fomitopsis</taxon>
    </lineage>
</organism>
<keyword evidence="1" id="KW-0812">Transmembrane</keyword>
<protein>
    <submittedName>
        <fullName evidence="2">Uncharacterized protein</fullName>
    </submittedName>
</protein>
<feature type="transmembrane region" description="Helical" evidence="1">
    <location>
        <begin position="12"/>
        <end position="35"/>
    </location>
</feature>
<keyword evidence="1" id="KW-1133">Transmembrane helix</keyword>
<evidence type="ECO:0000256" key="1">
    <source>
        <dbReference type="SAM" id="Phobius"/>
    </source>
</evidence>
<dbReference type="Proteomes" id="UP000076727">
    <property type="component" value="Unassembled WGS sequence"/>
</dbReference>
<evidence type="ECO:0000313" key="2">
    <source>
        <dbReference type="EMBL" id="KZT64681.1"/>
    </source>
</evidence>
<proteinExistence type="predicted"/>
<reference evidence="2 3" key="1">
    <citation type="journal article" date="2016" name="Mol. Biol. Evol.">
        <title>Comparative Genomics of Early-Diverging Mushroom-Forming Fungi Provides Insights into the Origins of Lignocellulose Decay Capabilities.</title>
        <authorList>
            <person name="Nagy L.G."/>
            <person name="Riley R."/>
            <person name="Tritt A."/>
            <person name="Adam C."/>
            <person name="Daum C."/>
            <person name="Floudas D."/>
            <person name="Sun H."/>
            <person name="Yadav J.S."/>
            <person name="Pangilinan J."/>
            <person name="Larsson K.H."/>
            <person name="Matsuura K."/>
            <person name="Barry K."/>
            <person name="Labutti K."/>
            <person name="Kuo R."/>
            <person name="Ohm R.A."/>
            <person name="Bhattacharya S.S."/>
            <person name="Shirouzu T."/>
            <person name="Yoshinaga Y."/>
            <person name="Martin F.M."/>
            <person name="Grigoriev I.V."/>
            <person name="Hibbett D.S."/>
        </authorList>
    </citation>
    <scope>NUCLEOTIDE SEQUENCE [LARGE SCALE GENOMIC DNA]</scope>
    <source>
        <strain evidence="2 3">L-15889</strain>
    </source>
</reference>
<evidence type="ECO:0000313" key="3">
    <source>
        <dbReference type="Proteomes" id="UP000076727"/>
    </source>
</evidence>
<gene>
    <name evidence="2" type="ORF">DAEQUDRAFT_598040</name>
</gene>
<keyword evidence="3" id="KW-1185">Reference proteome</keyword>